<feature type="domain" description="DUF7905" evidence="2">
    <location>
        <begin position="323"/>
        <end position="624"/>
    </location>
</feature>
<protein>
    <recommendedName>
        <fullName evidence="2">DUF7905 domain-containing protein</fullName>
    </recommendedName>
</protein>
<evidence type="ECO:0000259" key="2">
    <source>
        <dbReference type="Pfam" id="PF25482"/>
    </source>
</evidence>
<evidence type="ECO:0000313" key="3">
    <source>
        <dbReference type="EMBL" id="RAL58104.1"/>
    </source>
</evidence>
<gene>
    <name evidence="3" type="ORF">DID88_010384</name>
</gene>
<dbReference type="Proteomes" id="UP000249056">
    <property type="component" value="Unassembled WGS sequence"/>
</dbReference>
<comment type="caution">
    <text evidence="3">The sequence shown here is derived from an EMBL/GenBank/DDBJ whole genome shotgun (WGS) entry which is preliminary data.</text>
</comment>
<evidence type="ECO:0000256" key="1">
    <source>
        <dbReference type="SAM" id="MobiDB-lite"/>
    </source>
</evidence>
<dbReference type="InterPro" id="IPR057227">
    <property type="entry name" value="DUF7905"/>
</dbReference>
<reference evidence="3 4" key="1">
    <citation type="submission" date="2018-06" db="EMBL/GenBank/DDBJ databases">
        <title>Genome Sequence of the Brown Rot Fungal Pathogen Monilinia fructigena.</title>
        <authorList>
            <person name="Landi L."/>
            <person name="De Miccolis Angelini R.M."/>
            <person name="Pollastro S."/>
            <person name="Abate D."/>
            <person name="Faretra F."/>
            <person name="Romanazzi G."/>
        </authorList>
    </citation>
    <scope>NUCLEOTIDE SEQUENCE [LARGE SCALE GENOMIC DNA]</scope>
    <source>
        <strain evidence="3 4">Mfrg269</strain>
    </source>
</reference>
<sequence>MADDWHILAASRFHFFWITLCFAPLRIRQLQIGLSEISSYRFLQLSTIVSALIATFESHTAAAWNTESEMGDVERSIYLGRCSYYDKHSRNEPPCRTTRIVSRGIDSGVQGRGRGTNRNGSRNGSYRSGRGTRGDLSGNASRGGHHAVPTGRGNGRSVESTPRGGCFRDGAGLSAVPSVLIRAQVGPNQPTRLLTDARKEQLKIEAALYSNTKRFLQEPLDGELFSAIGFYQWQMKEDNPEDLFHPQLKDLDHLKTTWRVYIDWNESHNWLRIRAPSPAGQTEIIEVIRGIRQAVDSAHARAIMAATVYVVVPARYSIDSTLLMEASVKEFRAKLSKSLNELKHLKDWMQMRIHFGEIHLTHWRTDLTDGKQSFEDFTKMMMKRKETQGVFEKGVDPQVVVYMMNKVRLNSDKFMVWSSLDYKLSEIKPKHVALFIVQDSSGDMYQIEADIDKAHGGYQCGAVKVIEEDRRDKCMEIVTIDIEKVDWNIEIISETAGTIIDSSFQNLVESCLQPFVRTGLKAQLLEERQDKYNFTYPKIAPRSQPGLRVDKVTLQSIYRFKTITGGYCLEFTINRDWIGLNTVDEPEVSAGITMFHDQWDTEMESNEHSAADRDWQEDMSNFFPNGGFKVFVEQLNYLLYGFQKSKSLGTV</sequence>
<dbReference type="AlphaFoldDB" id="A0A395IDR8"/>
<dbReference type="OrthoDB" id="4739136at2759"/>
<evidence type="ECO:0000313" key="4">
    <source>
        <dbReference type="Proteomes" id="UP000249056"/>
    </source>
</evidence>
<feature type="compositionally biased region" description="Low complexity" evidence="1">
    <location>
        <begin position="116"/>
        <end position="129"/>
    </location>
</feature>
<dbReference type="EMBL" id="QKRW01000100">
    <property type="protein sequence ID" value="RAL58104.1"/>
    <property type="molecule type" value="Genomic_DNA"/>
</dbReference>
<proteinExistence type="predicted"/>
<dbReference type="Pfam" id="PF25482">
    <property type="entry name" value="DUF7905"/>
    <property type="match status" value="1"/>
</dbReference>
<feature type="region of interest" description="Disordered" evidence="1">
    <location>
        <begin position="89"/>
        <end position="166"/>
    </location>
</feature>
<keyword evidence="4" id="KW-1185">Reference proteome</keyword>
<accession>A0A395IDR8</accession>
<organism evidence="3 4">
    <name type="scientific">Monilinia fructigena</name>
    <dbReference type="NCBI Taxonomy" id="38457"/>
    <lineage>
        <taxon>Eukaryota</taxon>
        <taxon>Fungi</taxon>
        <taxon>Dikarya</taxon>
        <taxon>Ascomycota</taxon>
        <taxon>Pezizomycotina</taxon>
        <taxon>Leotiomycetes</taxon>
        <taxon>Helotiales</taxon>
        <taxon>Sclerotiniaceae</taxon>
        <taxon>Monilinia</taxon>
    </lineage>
</organism>
<name>A0A395IDR8_9HELO</name>